<keyword evidence="1" id="KW-0812">Transmembrane</keyword>
<organism evidence="2 3">
    <name type="scientific">Virgisporangium aliadipatigenens</name>
    <dbReference type="NCBI Taxonomy" id="741659"/>
    <lineage>
        <taxon>Bacteria</taxon>
        <taxon>Bacillati</taxon>
        <taxon>Actinomycetota</taxon>
        <taxon>Actinomycetes</taxon>
        <taxon>Micromonosporales</taxon>
        <taxon>Micromonosporaceae</taxon>
        <taxon>Virgisporangium</taxon>
    </lineage>
</organism>
<evidence type="ECO:0000313" key="3">
    <source>
        <dbReference type="Proteomes" id="UP000619260"/>
    </source>
</evidence>
<dbReference type="AlphaFoldDB" id="A0A8J3YU75"/>
<evidence type="ECO:0000313" key="2">
    <source>
        <dbReference type="EMBL" id="GIJ51749.1"/>
    </source>
</evidence>
<protein>
    <recommendedName>
        <fullName evidence="4">DUF202 domain-containing protein</fullName>
    </recommendedName>
</protein>
<gene>
    <name evidence="2" type="ORF">Val02_86350</name>
</gene>
<evidence type="ECO:0008006" key="4">
    <source>
        <dbReference type="Google" id="ProtNLM"/>
    </source>
</evidence>
<reference evidence="2" key="1">
    <citation type="submission" date="2021-01" db="EMBL/GenBank/DDBJ databases">
        <title>Whole genome shotgun sequence of Virgisporangium aliadipatigenens NBRC 105644.</title>
        <authorList>
            <person name="Komaki H."/>
            <person name="Tamura T."/>
        </authorList>
    </citation>
    <scope>NUCLEOTIDE SEQUENCE</scope>
    <source>
        <strain evidence="2">NBRC 105644</strain>
    </source>
</reference>
<sequence length="68" mass="6934">MPDRRGLPAIGVALLVLGAVTAGVGYVRHRATRRAIRAGQLPRDGWGPAAVTVGVLVLAVLLIAAAVL</sequence>
<proteinExistence type="predicted"/>
<dbReference type="EMBL" id="BOPF01000054">
    <property type="protein sequence ID" value="GIJ51749.1"/>
    <property type="molecule type" value="Genomic_DNA"/>
</dbReference>
<feature type="transmembrane region" description="Helical" evidence="1">
    <location>
        <begin position="6"/>
        <end position="27"/>
    </location>
</feature>
<accession>A0A8J3YU75</accession>
<keyword evidence="1" id="KW-1133">Transmembrane helix</keyword>
<comment type="caution">
    <text evidence="2">The sequence shown here is derived from an EMBL/GenBank/DDBJ whole genome shotgun (WGS) entry which is preliminary data.</text>
</comment>
<keyword evidence="1" id="KW-0472">Membrane</keyword>
<evidence type="ECO:0000256" key="1">
    <source>
        <dbReference type="SAM" id="Phobius"/>
    </source>
</evidence>
<keyword evidence="3" id="KW-1185">Reference proteome</keyword>
<dbReference type="Proteomes" id="UP000619260">
    <property type="component" value="Unassembled WGS sequence"/>
</dbReference>
<name>A0A8J3YU75_9ACTN</name>
<feature type="transmembrane region" description="Helical" evidence="1">
    <location>
        <begin position="48"/>
        <end position="67"/>
    </location>
</feature>